<keyword evidence="2" id="KW-0238">DNA-binding</keyword>
<geneLocation type="plasmid" evidence="11">
    <name>phvKpST15_NDM-1_2501</name>
</geneLocation>
<evidence type="ECO:0000313" key="7">
    <source>
        <dbReference type="EMBL" id="QGF03347.1"/>
    </source>
</evidence>
<evidence type="ECO:0000256" key="2">
    <source>
        <dbReference type="ARBA" id="ARBA00023125"/>
    </source>
</evidence>
<protein>
    <submittedName>
        <fullName evidence="5">Leucine-responsive regulatory protein</fullName>
    </submittedName>
    <submittedName>
        <fullName evidence="7">Transcriptional regulator, AsnC family</fullName>
    </submittedName>
</protein>
<evidence type="ECO:0000313" key="9">
    <source>
        <dbReference type="EMBL" id="QXV89394.1"/>
    </source>
</evidence>
<geneLocation type="plasmid" evidence="7">
    <name>pVir-SCNJ1</name>
</geneLocation>
<dbReference type="InterPro" id="IPR000485">
    <property type="entry name" value="AsnC-type_HTH_dom"/>
</dbReference>
<dbReference type="InterPro" id="IPR036390">
    <property type="entry name" value="WH_DNA-bd_sf"/>
</dbReference>
<dbReference type="EMBL" id="MW911670">
    <property type="protein sequence ID" value="QXV90971.1"/>
    <property type="molecule type" value="Genomic_DNA"/>
</dbReference>
<geneLocation type="plasmid" evidence="9">
    <name>phvKpST395_NDM-1_1971</name>
</geneLocation>
<proteinExistence type="predicted"/>
<dbReference type="EMBL" id="MK715436">
    <property type="protein sequence ID" value="QGF03347.1"/>
    <property type="molecule type" value="Genomic_DNA"/>
</dbReference>
<gene>
    <name evidence="5" type="primary">lrp</name>
    <name evidence="5" type="ORF">EBPLCOIM_00201</name>
    <name evidence="6" type="ORF">KGOCCACH_00003</name>
    <name evidence="7" type="ORF">pVir-SCNJ1-102</name>
</gene>
<dbReference type="GO" id="GO:0006355">
    <property type="term" value="P:regulation of DNA-templated transcription"/>
    <property type="evidence" value="ECO:0007669"/>
    <property type="project" value="UniProtKB-ARBA"/>
</dbReference>
<evidence type="ECO:0000313" key="12">
    <source>
        <dbReference type="EMBL" id="QXV90971.1"/>
    </source>
</evidence>
<dbReference type="EMBL" id="MW911671">
    <property type="protein sequence ID" value="QXV91740.1"/>
    <property type="molecule type" value="Genomic_DNA"/>
</dbReference>
<name>A0A343IRN0_KLEPN</name>
<reference evidence="9" key="5">
    <citation type="journal article" date="2021" name="Antibiotics">
        <title>Emergence of Hybrid Resistance and Virulence Plasmids Harboring New Delhi Metallo-beta-Lactamase in Klebsiella pneumoniae in Russia.</title>
        <authorList>
            <person name="Starkova P."/>
            <person name="Lazareva I."/>
            <person name="Avdeeva A."/>
            <person name="Sulian O."/>
            <person name="Likholetova D."/>
            <person name="Ageevets V."/>
            <person name="Lebedeva M."/>
            <person name="Gostev V."/>
            <person name="Sopova J."/>
            <person name="Sidorenko S."/>
        </authorList>
    </citation>
    <scope>NUCLEOTIDE SEQUENCE</scope>
    <source>
        <plasmid evidence="13">phvKpST147_NDM-1_2566</plasmid>
        <plasmid evidence="11">phvKpST15_NDM-1_2501</plasmid>
        <plasmid evidence="9">phvKpST395_NDM-1_1971</plasmid>
        <plasmid evidence="12">phvKpST395_NDM-1_2512</plasmid>
        <plasmid evidence="10">phvKpST874_NDM-1_2471</plasmid>
    </source>
</reference>
<dbReference type="EMBL" id="MF398271">
    <property type="protein sequence ID" value="ASS85182.1"/>
    <property type="molecule type" value="Genomic_DNA"/>
</dbReference>
<geneLocation type="plasmid" evidence="8">
    <name>pKPHS1249</name>
</geneLocation>
<keyword evidence="5" id="KW-0614">Plasmid</keyword>
<geneLocation type="plasmid" evidence="6">
    <name>pHA2-23-vir</name>
</geneLocation>
<geneLocation type="plasmid" evidence="10">
    <name>phvKpST874_NDM-1_2471</name>
</geneLocation>
<dbReference type="GO" id="GO:0043565">
    <property type="term" value="F:sequence-specific DNA binding"/>
    <property type="evidence" value="ECO:0007669"/>
    <property type="project" value="InterPro"/>
</dbReference>
<dbReference type="Gene3D" id="3.30.70.920">
    <property type="match status" value="1"/>
</dbReference>
<sequence length="174" mass="19973">MFSSLLFYTFREKYSPSEGAVMLDKKDKELLRLLQHDCTLCLQDLAAAVDLTPNPCWKRIKRLEDEGIITGRVALLSKDKLNLSLTAFVMIKTQNHSHDWYKHFVSQVNSMPEVMTFFRTTGEYDYLLQVVVSDMKGYDSFYKKLVSSVSGLSDVTSSFSMEEIKYTTQLPLPS</sequence>
<evidence type="ECO:0000313" key="6">
    <source>
        <dbReference type="EMBL" id="QEQ67255.1"/>
    </source>
</evidence>
<geneLocation type="plasmid" evidence="12">
    <name>phvKpST395_NDM-1_2512</name>
</geneLocation>
<dbReference type="InterPro" id="IPR011991">
    <property type="entry name" value="ArsR-like_HTH"/>
</dbReference>
<evidence type="ECO:0000259" key="4">
    <source>
        <dbReference type="PROSITE" id="PS50956"/>
    </source>
</evidence>
<dbReference type="GO" id="GO:0005829">
    <property type="term" value="C:cytosol"/>
    <property type="evidence" value="ECO:0007669"/>
    <property type="project" value="TreeGrafter"/>
</dbReference>
<dbReference type="Gene3D" id="1.10.10.10">
    <property type="entry name" value="Winged helix-like DNA-binding domain superfamily/Winged helix DNA-binding domain"/>
    <property type="match status" value="1"/>
</dbReference>
<evidence type="ECO:0000313" key="13">
    <source>
        <dbReference type="EMBL" id="QXV91740.1"/>
    </source>
</evidence>
<feature type="domain" description="HTH asnC-type" evidence="4">
    <location>
        <begin position="23"/>
        <end position="84"/>
    </location>
</feature>
<dbReference type="SUPFAM" id="SSF54909">
    <property type="entry name" value="Dimeric alpha+beta barrel"/>
    <property type="match status" value="1"/>
</dbReference>
<dbReference type="EMBL" id="MW911668">
    <property type="protein sequence ID" value="QXV90297.1"/>
    <property type="molecule type" value="Genomic_DNA"/>
</dbReference>
<geneLocation type="plasmid" evidence="13">
    <name>phvKpST147_NDM-1_2566</name>
</geneLocation>
<reference evidence="7" key="3">
    <citation type="submission" date="2019-03" db="EMBL/GenBank/DDBJ databases">
        <authorList>
            <person name="Zhang L."/>
            <person name="Li Y."/>
            <person name="Yuan Y."/>
        </authorList>
    </citation>
    <scope>NUCLEOTIDE SEQUENCE</scope>
    <source>
        <strain evidence="7">SCNJ1</strain>
        <plasmid evidence="7">pVir-SCNJ1</plasmid>
    </source>
</reference>
<evidence type="ECO:0000313" key="10">
    <source>
        <dbReference type="EMBL" id="QXV90297.1"/>
    </source>
</evidence>
<keyword evidence="3" id="KW-0804">Transcription</keyword>
<evidence type="ECO:0000256" key="1">
    <source>
        <dbReference type="ARBA" id="ARBA00023015"/>
    </source>
</evidence>
<dbReference type="EMBL" id="MT496757">
    <property type="protein sequence ID" value="QNI18794.1"/>
    <property type="molecule type" value="Genomic_DNA"/>
</dbReference>
<dbReference type="InterPro" id="IPR019887">
    <property type="entry name" value="Tscrpt_reg_AsnC/Lrp_C"/>
</dbReference>
<dbReference type="SUPFAM" id="SSF46785">
    <property type="entry name" value="Winged helix' DNA-binding domain"/>
    <property type="match status" value="1"/>
</dbReference>
<dbReference type="Pfam" id="PF01037">
    <property type="entry name" value="AsnC_trans_reg"/>
    <property type="match status" value="1"/>
</dbReference>
<accession>A0A343IRN0</accession>
<dbReference type="AlphaFoldDB" id="A0A343IRN0"/>
<dbReference type="EMBL" id="MW911669">
    <property type="protein sequence ID" value="QXV90748.1"/>
    <property type="molecule type" value="Genomic_DNA"/>
</dbReference>
<dbReference type="EMBL" id="MH643786">
    <property type="protein sequence ID" value="QEQ67255.1"/>
    <property type="molecule type" value="Genomic_DNA"/>
</dbReference>
<dbReference type="InterPro" id="IPR036388">
    <property type="entry name" value="WH-like_DNA-bd_sf"/>
</dbReference>
<keyword evidence="1" id="KW-0805">Transcription regulation</keyword>
<dbReference type="GO" id="GO:0043200">
    <property type="term" value="P:response to amino acid"/>
    <property type="evidence" value="ECO:0007669"/>
    <property type="project" value="TreeGrafter"/>
</dbReference>
<reference evidence="8" key="4">
    <citation type="submission" date="2020-05" db="EMBL/GenBank/DDBJ databases">
        <authorList>
            <person name="Li G."/>
            <person name="Tang Y."/>
            <person name="Jiang X."/>
        </authorList>
    </citation>
    <scope>NUCLEOTIDE SEQUENCE</scope>
    <source>
        <strain evidence="8">KPHS1249</strain>
        <plasmid evidence="8">pKPHS1249</plasmid>
    </source>
</reference>
<dbReference type="PRINTS" id="PR00033">
    <property type="entry name" value="HTHASNC"/>
</dbReference>
<dbReference type="PANTHER" id="PTHR30154:SF17">
    <property type="entry name" value="DNA-BINDING TRANSCRIPTIONAL ACTIVATOR DECR"/>
    <property type="match status" value="1"/>
</dbReference>
<reference evidence="6" key="2">
    <citation type="submission" date="2018-07" db="EMBL/GenBank/DDBJ databases">
        <title>Diversity of ST11 carbapenem-resistant hypervirulent Klebsiella pneumoniae in China.</title>
        <authorList>
            <person name="Dong N."/>
            <person name="Chen S."/>
        </authorList>
    </citation>
    <scope>NUCLEOTIDE SEQUENCE</scope>
    <source>
        <strain evidence="6">HA2</strain>
        <plasmid evidence="6">pHA2-23-vir</plasmid>
    </source>
</reference>
<dbReference type="Pfam" id="PF13412">
    <property type="entry name" value="HTH_24"/>
    <property type="match status" value="1"/>
</dbReference>
<reference evidence="5" key="1">
    <citation type="submission" date="2017-06" db="EMBL/GenBank/DDBJ databases">
        <title>Occurrence of blaKPC-2 on a virulence plasmid in hypervirulent Klebsiella pneumoniae.</title>
        <authorList>
            <person name="Dong N."/>
            <person name="Lin D."/>
            <person name="Li R."/>
            <person name="Zhang R."/>
            <person name="Chen K."/>
            <person name="Liu L."/>
            <person name="Chan E.W.-C."/>
            <person name="Chen S."/>
        </authorList>
    </citation>
    <scope>NUCLEOTIDE SEQUENCE</scope>
    <source>
        <strain evidence="5">70-2</strain>
        <plasmid evidence="5">pKP70-2</plasmid>
    </source>
</reference>
<dbReference type="EMBL" id="MW911666">
    <property type="protein sequence ID" value="QXV89394.1"/>
    <property type="molecule type" value="Genomic_DNA"/>
</dbReference>
<evidence type="ECO:0000313" key="5">
    <source>
        <dbReference type="EMBL" id="ASS85182.1"/>
    </source>
</evidence>
<dbReference type="SMART" id="SM00344">
    <property type="entry name" value="HTH_ASNC"/>
    <property type="match status" value="1"/>
</dbReference>
<dbReference type="InterPro" id="IPR019888">
    <property type="entry name" value="Tscrpt_reg_AsnC-like"/>
</dbReference>
<evidence type="ECO:0000313" key="11">
    <source>
        <dbReference type="EMBL" id="QXV90748.1"/>
    </source>
</evidence>
<dbReference type="PROSITE" id="PS50956">
    <property type="entry name" value="HTH_ASNC_2"/>
    <property type="match status" value="1"/>
</dbReference>
<geneLocation type="plasmid" evidence="5">
    <name>pKP70-2</name>
</geneLocation>
<evidence type="ECO:0000256" key="3">
    <source>
        <dbReference type="ARBA" id="ARBA00023163"/>
    </source>
</evidence>
<dbReference type="InterPro" id="IPR011008">
    <property type="entry name" value="Dimeric_a/b-barrel"/>
</dbReference>
<dbReference type="PANTHER" id="PTHR30154">
    <property type="entry name" value="LEUCINE-RESPONSIVE REGULATORY PROTEIN"/>
    <property type="match status" value="1"/>
</dbReference>
<evidence type="ECO:0000313" key="8">
    <source>
        <dbReference type="EMBL" id="QNI18794.1"/>
    </source>
</evidence>
<organism evidence="5">
    <name type="scientific">Klebsiella pneumoniae subsp. pneumoniae</name>
    <dbReference type="NCBI Taxonomy" id="72407"/>
    <lineage>
        <taxon>Bacteria</taxon>
        <taxon>Pseudomonadati</taxon>
        <taxon>Pseudomonadota</taxon>
        <taxon>Gammaproteobacteria</taxon>
        <taxon>Enterobacterales</taxon>
        <taxon>Enterobacteriaceae</taxon>
        <taxon>Klebsiella/Raoultella group</taxon>
        <taxon>Klebsiella</taxon>
        <taxon>Klebsiella pneumoniae complex</taxon>
    </lineage>
</organism>
<dbReference type="CDD" id="cd00090">
    <property type="entry name" value="HTH_ARSR"/>
    <property type="match status" value="1"/>
</dbReference>